<accession>A0AAN7PDD6</accession>
<keyword evidence="2" id="KW-1185">Reference proteome</keyword>
<name>A0AAN7PDD6_9COLE</name>
<dbReference type="EMBL" id="JARPUR010000001">
    <property type="protein sequence ID" value="KAK4886135.1"/>
    <property type="molecule type" value="Genomic_DNA"/>
</dbReference>
<evidence type="ECO:0000313" key="2">
    <source>
        <dbReference type="Proteomes" id="UP001353858"/>
    </source>
</evidence>
<protein>
    <submittedName>
        <fullName evidence="1">Uncharacterized protein</fullName>
    </submittedName>
</protein>
<comment type="caution">
    <text evidence="1">The sequence shown here is derived from an EMBL/GenBank/DDBJ whole genome shotgun (WGS) entry which is preliminary data.</text>
</comment>
<sequence>MPETRQASRMELNDDERIEKTIEKVLNNQSFIKRIVETATAVIRELYEERIKALEAKLSLLIVVISPREEFLSKMTRKARHAGTLDLTNFKYCFYSRANYQFVCNKVPMKTKE</sequence>
<dbReference type="Proteomes" id="UP001353858">
    <property type="component" value="Unassembled WGS sequence"/>
</dbReference>
<gene>
    <name evidence="1" type="ORF">RN001_002406</name>
</gene>
<dbReference type="AlphaFoldDB" id="A0AAN7PDD6"/>
<reference evidence="2" key="1">
    <citation type="submission" date="2023-01" db="EMBL/GenBank/DDBJ databases">
        <title>Key to firefly adult light organ development and bioluminescence: homeobox transcription factors regulate luciferase expression and transportation to peroxisome.</title>
        <authorList>
            <person name="Fu X."/>
        </authorList>
    </citation>
    <scope>NUCLEOTIDE SEQUENCE [LARGE SCALE GENOMIC DNA]</scope>
</reference>
<evidence type="ECO:0000313" key="1">
    <source>
        <dbReference type="EMBL" id="KAK4886135.1"/>
    </source>
</evidence>
<proteinExistence type="predicted"/>
<organism evidence="1 2">
    <name type="scientific">Aquatica leii</name>
    <dbReference type="NCBI Taxonomy" id="1421715"/>
    <lineage>
        <taxon>Eukaryota</taxon>
        <taxon>Metazoa</taxon>
        <taxon>Ecdysozoa</taxon>
        <taxon>Arthropoda</taxon>
        <taxon>Hexapoda</taxon>
        <taxon>Insecta</taxon>
        <taxon>Pterygota</taxon>
        <taxon>Neoptera</taxon>
        <taxon>Endopterygota</taxon>
        <taxon>Coleoptera</taxon>
        <taxon>Polyphaga</taxon>
        <taxon>Elateriformia</taxon>
        <taxon>Elateroidea</taxon>
        <taxon>Lampyridae</taxon>
        <taxon>Luciolinae</taxon>
        <taxon>Aquatica</taxon>
    </lineage>
</organism>